<evidence type="ECO:0000313" key="1">
    <source>
        <dbReference type="EMBL" id="OGM93136.1"/>
    </source>
</evidence>
<dbReference type="InterPro" id="IPR043519">
    <property type="entry name" value="NT_sf"/>
</dbReference>
<accession>A0A1F8DXC2</accession>
<proteinExistence type="predicted"/>
<protein>
    <submittedName>
        <fullName evidence="1">Uncharacterized protein</fullName>
    </submittedName>
</protein>
<dbReference type="Proteomes" id="UP000176422">
    <property type="component" value="Unassembled WGS sequence"/>
</dbReference>
<name>A0A1F8DXC2_9BACT</name>
<organism evidence="1 2">
    <name type="scientific">Candidatus Wolfebacteria bacterium RIFOXYB1_FULL_54_12</name>
    <dbReference type="NCBI Taxonomy" id="1802559"/>
    <lineage>
        <taxon>Bacteria</taxon>
        <taxon>Candidatus Wolfeibacteriota</taxon>
    </lineage>
</organism>
<gene>
    <name evidence="1" type="ORF">A2372_01860</name>
</gene>
<dbReference type="AlphaFoldDB" id="A0A1F8DXC2"/>
<sequence length="197" mass="22766">MVPLFLYFFVKGELLSTIIVNHSFLFVKFYEEKRITFCYTADIIIYSIFMTTIDTILKNISESLTGVEYAFIGSVNLYIQGFAIAPRDIDILTTPEGIKEIDRLLAGYRTKDIYFDETEGRNSFRSFYMIDGVEVEVLGNVNNLYRAVDGLLYKRIIPFKDMGLPCISLEDELSAYKNMGRTEKAEMIEKFLKQRAL</sequence>
<dbReference type="STRING" id="1802559.A2372_01860"/>
<evidence type="ECO:0000313" key="2">
    <source>
        <dbReference type="Proteomes" id="UP000176422"/>
    </source>
</evidence>
<dbReference type="SUPFAM" id="SSF81301">
    <property type="entry name" value="Nucleotidyltransferase"/>
    <property type="match status" value="1"/>
</dbReference>
<comment type="caution">
    <text evidence="1">The sequence shown here is derived from an EMBL/GenBank/DDBJ whole genome shotgun (WGS) entry which is preliminary data.</text>
</comment>
<dbReference type="Gene3D" id="3.30.460.40">
    <property type="match status" value="1"/>
</dbReference>
<dbReference type="EMBL" id="MGIT01000001">
    <property type="protein sequence ID" value="OGM93136.1"/>
    <property type="molecule type" value="Genomic_DNA"/>
</dbReference>
<reference evidence="1 2" key="1">
    <citation type="journal article" date="2016" name="Nat. Commun.">
        <title>Thousands of microbial genomes shed light on interconnected biogeochemical processes in an aquifer system.</title>
        <authorList>
            <person name="Anantharaman K."/>
            <person name="Brown C.T."/>
            <person name="Hug L.A."/>
            <person name="Sharon I."/>
            <person name="Castelle C.J."/>
            <person name="Probst A.J."/>
            <person name="Thomas B.C."/>
            <person name="Singh A."/>
            <person name="Wilkins M.J."/>
            <person name="Karaoz U."/>
            <person name="Brodie E.L."/>
            <person name="Williams K.H."/>
            <person name="Hubbard S.S."/>
            <person name="Banfield J.F."/>
        </authorList>
    </citation>
    <scope>NUCLEOTIDE SEQUENCE [LARGE SCALE GENOMIC DNA]</scope>
</reference>